<evidence type="ECO:0000256" key="2">
    <source>
        <dbReference type="ARBA" id="ARBA00022741"/>
    </source>
</evidence>
<dbReference type="InterPro" id="IPR024156">
    <property type="entry name" value="Small_GTPase_ARF"/>
</dbReference>
<dbReference type="SMART" id="SM00178">
    <property type="entry name" value="SAR"/>
    <property type="match status" value="1"/>
</dbReference>
<keyword evidence="3 4" id="KW-0342">GTP-binding</keyword>
<dbReference type="InterPro" id="IPR006689">
    <property type="entry name" value="Small_GTPase_ARF/SAR"/>
</dbReference>
<dbReference type="VEuPathDB" id="AmoebaDB:NAEGRDRAFT_30204"/>
<comment type="similarity">
    <text evidence="1 6">Belongs to the small GTPase superfamily. Arf family.</text>
</comment>
<dbReference type="GeneID" id="8852636"/>
<dbReference type="InterPro" id="IPR005225">
    <property type="entry name" value="Small_GTP-bd"/>
</dbReference>
<dbReference type="eggNOG" id="KOG0070">
    <property type="taxonomic scope" value="Eukaryota"/>
</dbReference>
<dbReference type="FunFam" id="3.40.50.300:FF:000412">
    <property type="entry name" value="ADP-ribosylation factor 1"/>
    <property type="match status" value="1"/>
</dbReference>
<feature type="binding site" evidence="4">
    <location>
        <begin position="129"/>
        <end position="132"/>
    </location>
    <ligand>
        <name>GTP</name>
        <dbReference type="ChEBI" id="CHEBI:37565"/>
    </ligand>
</feature>
<feature type="binding site" evidence="4">
    <location>
        <position position="72"/>
    </location>
    <ligand>
        <name>GTP</name>
        <dbReference type="ChEBI" id="CHEBI:37565"/>
    </ligand>
</feature>
<dbReference type="Gene3D" id="3.40.50.300">
    <property type="entry name" value="P-loop containing nucleotide triphosphate hydrolases"/>
    <property type="match status" value="1"/>
</dbReference>
<organism evidence="8">
    <name type="scientific">Naegleria gruberi</name>
    <name type="common">Amoeba</name>
    <dbReference type="NCBI Taxonomy" id="5762"/>
    <lineage>
        <taxon>Eukaryota</taxon>
        <taxon>Discoba</taxon>
        <taxon>Heterolobosea</taxon>
        <taxon>Tetramitia</taxon>
        <taxon>Eutetramitia</taxon>
        <taxon>Vahlkampfiidae</taxon>
        <taxon>Naegleria</taxon>
    </lineage>
</organism>
<dbReference type="NCBIfam" id="TIGR00231">
    <property type="entry name" value="small_GTP"/>
    <property type="match status" value="1"/>
</dbReference>
<sequence length="179" mass="20176">MGQNSSSHDRHESKRKKQAKVVMIGLDFAGKSSIMYKMKQKKNLPSTVPTLGFNVEVLKYKRVVFTLFDIGGLFLKTKQLAQHYFEKNQAVIFVIDSTDKARMNDAKQTLHLIMDDQLVSNCKLLVLANKQDLPDAMSVDDVSRELNLMDIKQTWSIQGSSAKTGIGLLEGLDWLSKNV</sequence>
<evidence type="ECO:0000256" key="3">
    <source>
        <dbReference type="ARBA" id="ARBA00023134"/>
    </source>
</evidence>
<keyword evidence="2 4" id="KW-0547">Nucleotide-binding</keyword>
<evidence type="ECO:0000256" key="6">
    <source>
        <dbReference type="RuleBase" id="RU003925"/>
    </source>
</evidence>
<dbReference type="SUPFAM" id="SSF52540">
    <property type="entry name" value="P-loop containing nucleoside triphosphate hydrolases"/>
    <property type="match status" value="1"/>
</dbReference>
<evidence type="ECO:0000256" key="1">
    <source>
        <dbReference type="ARBA" id="ARBA00010290"/>
    </source>
</evidence>
<dbReference type="OMA" id="ETKQNWH"/>
<accession>D2V171</accession>
<feature type="binding site" evidence="4">
    <location>
        <begin position="25"/>
        <end position="32"/>
    </location>
    <ligand>
        <name>GTP</name>
        <dbReference type="ChEBI" id="CHEBI:37565"/>
    </ligand>
</feature>
<dbReference type="GO" id="GO:0046872">
    <property type="term" value="F:metal ion binding"/>
    <property type="evidence" value="ECO:0007669"/>
    <property type="project" value="UniProtKB-KW"/>
</dbReference>
<evidence type="ECO:0000256" key="4">
    <source>
        <dbReference type="PIRSR" id="PIRSR606689-1"/>
    </source>
</evidence>
<dbReference type="RefSeq" id="XP_002682000.1">
    <property type="nucleotide sequence ID" value="XM_002681954.1"/>
</dbReference>
<feature type="binding site" evidence="5">
    <location>
        <position position="32"/>
    </location>
    <ligand>
        <name>Mg(2+)</name>
        <dbReference type="ChEBI" id="CHEBI:18420"/>
    </ligand>
</feature>
<gene>
    <name evidence="7" type="ORF">NAEGRDRAFT_30204</name>
</gene>
<dbReference type="InParanoid" id="D2V171"/>
<evidence type="ECO:0000256" key="5">
    <source>
        <dbReference type="PIRSR" id="PIRSR606689-2"/>
    </source>
</evidence>
<keyword evidence="8" id="KW-1185">Reference proteome</keyword>
<evidence type="ECO:0000313" key="8">
    <source>
        <dbReference type="Proteomes" id="UP000006671"/>
    </source>
</evidence>
<dbReference type="AlphaFoldDB" id="D2V171"/>
<dbReference type="InterPro" id="IPR027417">
    <property type="entry name" value="P-loop_NTPase"/>
</dbReference>
<dbReference type="GO" id="GO:0003924">
    <property type="term" value="F:GTPase activity"/>
    <property type="evidence" value="ECO:0007669"/>
    <property type="project" value="InterPro"/>
</dbReference>
<protein>
    <submittedName>
        <fullName evidence="7">ARF/SAR family small GTPase</fullName>
    </submittedName>
</protein>
<dbReference type="GO" id="GO:0005525">
    <property type="term" value="F:GTP binding"/>
    <property type="evidence" value="ECO:0007669"/>
    <property type="project" value="UniProtKB-KW"/>
</dbReference>
<dbReference type="PANTHER" id="PTHR11711">
    <property type="entry name" value="ADP RIBOSYLATION FACTOR-RELATED"/>
    <property type="match status" value="1"/>
</dbReference>
<dbReference type="CDD" id="cd00878">
    <property type="entry name" value="Arf_Arl"/>
    <property type="match status" value="1"/>
</dbReference>
<dbReference type="Proteomes" id="UP000006671">
    <property type="component" value="Unassembled WGS sequence"/>
</dbReference>
<evidence type="ECO:0000313" key="7">
    <source>
        <dbReference type="EMBL" id="EFC49256.1"/>
    </source>
</evidence>
<dbReference type="PRINTS" id="PR00328">
    <property type="entry name" value="SAR1GTPBP"/>
</dbReference>
<dbReference type="SMART" id="SM00177">
    <property type="entry name" value="ARF"/>
    <property type="match status" value="1"/>
</dbReference>
<dbReference type="Pfam" id="PF00025">
    <property type="entry name" value="Arf"/>
    <property type="match status" value="1"/>
</dbReference>
<dbReference type="EMBL" id="GG738848">
    <property type="protein sequence ID" value="EFC49256.1"/>
    <property type="molecule type" value="Genomic_DNA"/>
</dbReference>
<keyword evidence="5" id="KW-0479">Metal-binding</keyword>
<name>D2V171_NAEGR</name>
<dbReference type="PROSITE" id="PS51417">
    <property type="entry name" value="ARF"/>
    <property type="match status" value="1"/>
</dbReference>
<reference evidence="7 8" key="1">
    <citation type="journal article" date="2010" name="Cell">
        <title>The genome of Naegleria gruberi illuminates early eukaryotic versatility.</title>
        <authorList>
            <person name="Fritz-Laylin L.K."/>
            <person name="Prochnik S.E."/>
            <person name="Ginger M.L."/>
            <person name="Dacks J.B."/>
            <person name="Carpenter M.L."/>
            <person name="Field M.C."/>
            <person name="Kuo A."/>
            <person name="Paredez A."/>
            <person name="Chapman J."/>
            <person name="Pham J."/>
            <person name="Shu S."/>
            <person name="Neupane R."/>
            <person name="Cipriano M."/>
            <person name="Mancuso J."/>
            <person name="Tu H."/>
            <person name="Salamov A."/>
            <person name="Lindquist E."/>
            <person name="Shapiro H."/>
            <person name="Lucas S."/>
            <person name="Grigoriev I.V."/>
            <person name="Cande W.Z."/>
            <person name="Fulton C."/>
            <person name="Rokhsar D.S."/>
            <person name="Dawson S.C."/>
        </authorList>
    </citation>
    <scope>NUCLEOTIDE SEQUENCE [LARGE SCALE GENOMIC DNA]</scope>
    <source>
        <strain evidence="7 8">NEG-M</strain>
    </source>
</reference>
<dbReference type="GO" id="GO:0030010">
    <property type="term" value="P:establishment of cell polarity"/>
    <property type="evidence" value="ECO:0007669"/>
    <property type="project" value="UniProtKB-ARBA"/>
</dbReference>
<proteinExistence type="inferred from homology"/>
<dbReference type="OrthoDB" id="2011769at2759"/>
<feature type="binding site" evidence="5">
    <location>
        <position position="50"/>
    </location>
    <ligand>
        <name>Mg(2+)</name>
        <dbReference type="ChEBI" id="CHEBI:18420"/>
    </ligand>
</feature>
<dbReference type="KEGG" id="ngr:NAEGRDRAFT_30204"/>
<dbReference type="STRING" id="5762.D2V171"/>
<keyword evidence="5" id="KW-0460">Magnesium</keyword>